<comment type="caution">
    <text evidence="1">The sequence shown here is derived from an EMBL/GenBank/DDBJ whole genome shotgun (WGS) entry which is preliminary data.</text>
</comment>
<protein>
    <submittedName>
        <fullName evidence="1">Sulfate transporter</fullName>
    </submittedName>
</protein>
<sequence length="87" mass="9414">GDGKAEEGKKKLGTVEGSMGEIVIAPRLLNPSLVRVYRSSEDDVMWAHKRVVATVINGETVALVQEKIEDVGFNNLKIIPLGADKVL</sequence>
<dbReference type="AlphaFoldDB" id="A0A392TSM1"/>
<reference evidence="1 2" key="1">
    <citation type="journal article" date="2018" name="Front. Plant Sci.">
        <title>Red Clover (Trifolium pratense) and Zigzag Clover (T. medium) - A Picture of Genomic Similarities and Differences.</title>
        <authorList>
            <person name="Dluhosova J."/>
            <person name="Istvanek J."/>
            <person name="Nedelnik J."/>
            <person name="Repkova J."/>
        </authorList>
    </citation>
    <scope>NUCLEOTIDE SEQUENCE [LARGE SCALE GENOMIC DNA]</scope>
    <source>
        <strain evidence="2">cv. 10/8</strain>
        <tissue evidence="1">Leaf</tissue>
    </source>
</reference>
<dbReference type="Proteomes" id="UP000265520">
    <property type="component" value="Unassembled WGS sequence"/>
</dbReference>
<keyword evidence="2" id="KW-1185">Reference proteome</keyword>
<proteinExistence type="predicted"/>
<name>A0A392TSM1_9FABA</name>
<evidence type="ECO:0000313" key="2">
    <source>
        <dbReference type="Proteomes" id="UP000265520"/>
    </source>
</evidence>
<dbReference type="EMBL" id="LXQA010633411">
    <property type="protein sequence ID" value="MCI63240.1"/>
    <property type="molecule type" value="Genomic_DNA"/>
</dbReference>
<evidence type="ECO:0000313" key="1">
    <source>
        <dbReference type="EMBL" id="MCI63240.1"/>
    </source>
</evidence>
<feature type="non-terminal residue" evidence="1">
    <location>
        <position position="87"/>
    </location>
</feature>
<feature type="non-terminal residue" evidence="1">
    <location>
        <position position="1"/>
    </location>
</feature>
<organism evidence="1 2">
    <name type="scientific">Trifolium medium</name>
    <dbReference type="NCBI Taxonomy" id="97028"/>
    <lineage>
        <taxon>Eukaryota</taxon>
        <taxon>Viridiplantae</taxon>
        <taxon>Streptophyta</taxon>
        <taxon>Embryophyta</taxon>
        <taxon>Tracheophyta</taxon>
        <taxon>Spermatophyta</taxon>
        <taxon>Magnoliopsida</taxon>
        <taxon>eudicotyledons</taxon>
        <taxon>Gunneridae</taxon>
        <taxon>Pentapetalae</taxon>
        <taxon>rosids</taxon>
        <taxon>fabids</taxon>
        <taxon>Fabales</taxon>
        <taxon>Fabaceae</taxon>
        <taxon>Papilionoideae</taxon>
        <taxon>50 kb inversion clade</taxon>
        <taxon>NPAAA clade</taxon>
        <taxon>Hologalegina</taxon>
        <taxon>IRL clade</taxon>
        <taxon>Trifolieae</taxon>
        <taxon>Trifolium</taxon>
    </lineage>
</organism>
<accession>A0A392TSM1</accession>